<dbReference type="EMBL" id="AMZH03034358">
    <property type="protein sequence ID" value="RRT32009.1"/>
    <property type="molecule type" value="Genomic_DNA"/>
</dbReference>
<name>A0A426WXP3_ENSVE</name>
<dbReference type="AlphaFoldDB" id="A0A426WXP3"/>
<feature type="non-terminal residue" evidence="1">
    <location>
        <position position="1"/>
    </location>
</feature>
<sequence>LTAIAGATLQVAVPASDRLRDAAPTSGVAPTGNDPCGRCLCPTGCLPTGDRLPTAGRGQLPPLTGIELQPATLERLPYGLAAGGGQPGATPCGLSLAAASRPFAGGLGHNTPPL</sequence>
<organism evidence="1 2">
    <name type="scientific">Ensete ventricosum</name>
    <name type="common">Abyssinian banana</name>
    <name type="synonym">Musa ensete</name>
    <dbReference type="NCBI Taxonomy" id="4639"/>
    <lineage>
        <taxon>Eukaryota</taxon>
        <taxon>Viridiplantae</taxon>
        <taxon>Streptophyta</taxon>
        <taxon>Embryophyta</taxon>
        <taxon>Tracheophyta</taxon>
        <taxon>Spermatophyta</taxon>
        <taxon>Magnoliopsida</taxon>
        <taxon>Liliopsida</taxon>
        <taxon>Zingiberales</taxon>
        <taxon>Musaceae</taxon>
        <taxon>Ensete</taxon>
    </lineage>
</organism>
<comment type="caution">
    <text evidence="1">The sequence shown here is derived from an EMBL/GenBank/DDBJ whole genome shotgun (WGS) entry which is preliminary data.</text>
</comment>
<protein>
    <submittedName>
        <fullName evidence="1">Uncharacterized protein</fullName>
    </submittedName>
</protein>
<accession>A0A426WXP3</accession>
<dbReference type="Proteomes" id="UP000287651">
    <property type="component" value="Unassembled WGS sequence"/>
</dbReference>
<evidence type="ECO:0000313" key="2">
    <source>
        <dbReference type="Proteomes" id="UP000287651"/>
    </source>
</evidence>
<proteinExistence type="predicted"/>
<reference evidence="1 2" key="1">
    <citation type="journal article" date="2014" name="Agronomy (Basel)">
        <title>A Draft Genome Sequence for Ensete ventricosum, the Drought-Tolerant Tree Against Hunger.</title>
        <authorList>
            <person name="Harrison J."/>
            <person name="Moore K.A."/>
            <person name="Paszkiewicz K."/>
            <person name="Jones T."/>
            <person name="Grant M."/>
            <person name="Ambacheew D."/>
            <person name="Muzemil S."/>
            <person name="Studholme D.J."/>
        </authorList>
    </citation>
    <scope>NUCLEOTIDE SEQUENCE [LARGE SCALE GENOMIC DNA]</scope>
</reference>
<evidence type="ECO:0000313" key="1">
    <source>
        <dbReference type="EMBL" id="RRT32009.1"/>
    </source>
</evidence>
<gene>
    <name evidence="1" type="ORF">B296_00058512</name>
</gene>